<dbReference type="InterPro" id="IPR005538">
    <property type="entry name" value="LrgA/CidA"/>
</dbReference>
<feature type="transmembrane region" description="Helical" evidence="6">
    <location>
        <begin position="86"/>
        <end position="109"/>
    </location>
</feature>
<evidence type="ECO:0000256" key="6">
    <source>
        <dbReference type="SAM" id="Phobius"/>
    </source>
</evidence>
<sequence length="119" mass="12923">MVGAIATLLLMQLAGTLLVQFLRLPLPGPVLGMFLLFAWLAWRRQVPEALSRTAQTLLENLSLLFVPAGVGIVAHWHEVAGQAGRITVVLVLGAAITLVTTAWTLHWLLARARARGPRD</sequence>
<feature type="transmembrane region" description="Helical" evidence="6">
    <location>
        <begin position="54"/>
        <end position="74"/>
    </location>
</feature>
<evidence type="ECO:0000313" key="8">
    <source>
        <dbReference type="Proteomes" id="UP000321199"/>
    </source>
</evidence>
<reference evidence="7 8" key="1">
    <citation type="submission" date="2019-07" db="EMBL/GenBank/DDBJ databases">
        <title>Complete genome sequence of Comamonas sp. NLF 7-7 isolated from livestock.</title>
        <authorList>
            <person name="Kim D.H."/>
            <person name="Kim J.G."/>
        </authorList>
    </citation>
    <scope>NUCLEOTIDE SEQUENCE [LARGE SCALE GENOMIC DNA]</scope>
    <source>
        <strain evidence="7 8">NLF 7-7</strain>
    </source>
</reference>
<gene>
    <name evidence="7" type="ORF">FOZ74_07890</name>
</gene>
<evidence type="ECO:0000256" key="2">
    <source>
        <dbReference type="ARBA" id="ARBA00022475"/>
    </source>
</evidence>
<evidence type="ECO:0000313" key="7">
    <source>
        <dbReference type="EMBL" id="QEA12954.1"/>
    </source>
</evidence>
<keyword evidence="5 6" id="KW-0472">Membrane</keyword>
<dbReference type="EMBL" id="CP042344">
    <property type="protein sequence ID" value="QEA12954.1"/>
    <property type="molecule type" value="Genomic_DNA"/>
</dbReference>
<dbReference type="GO" id="GO:0005886">
    <property type="term" value="C:plasma membrane"/>
    <property type="evidence" value="ECO:0007669"/>
    <property type="project" value="UniProtKB-SubCell"/>
</dbReference>
<protein>
    <submittedName>
        <fullName evidence="7">CidA/LrgA family protein</fullName>
    </submittedName>
</protein>
<comment type="subcellular location">
    <subcellularLocation>
        <location evidence="1">Cell membrane</location>
        <topology evidence="1">Multi-pass membrane protein</topology>
    </subcellularLocation>
</comment>
<keyword evidence="3 6" id="KW-0812">Transmembrane</keyword>
<dbReference type="Proteomes" id="UP000321199">
    <property type="component" value="Chromosome"/>
</dbReference>
<dbReference type="RefSeq" id="WP_146912547.1">
    <property type="nucleotide sequence ID" value="NZ_CP042344.1"/>
</dbReference>
<keyword evidence="4 6" id="KW-1133">Transmembrane helix</keyword>
<organism evidence="7 8">
    <name type="scientific">Comamonas flocculans</name>
    <dbReference type="NCBI Taxonomy" id="2597701"/>
    <lineage>
        <taxon>Bacteria</taxon>
        <taxon>Pseudomonadati</taxon>
        <taxon>Pseudomonadota</taxon>
        <taxon>Betaproteobacteria</taxon>
        <taxon>Burkholderiales</taxon>
        <taxon>Comamonadaceae</taxon>
        <taxon>Comamonas</taxon>
    </lineage>
</organism>
<evidence type="ECO:0000256" key="1">
    <source>
        <dbReference type="ARBA" id="ARBA00004651"/>
    </source>
</evidence>
<evidence type="ECO:0000256" key="3">
    <source>
        <dbReference type="ARBA" id="ARBA00022692"/>
    </source>
</evidence>
<dbReference type="PANTHER" id="PTHR33931">
    <property type="entry name" value="HOLIN-LIKE PROTEIN CIDA-RELATED"/>
    <property type="match status" value="1"/>
</dbReference>
<dbReference type="AlphaFoldDB" id="A0A5B8RW89"/>
<proteinExistence type="predicted"/>
<keyword evidence="2" id="KW-1003">Cell membrane</keyword>
<evidence type="ECO:0000256" key="5">
    <source>
        <dbReference type="ARBA" id="ARBA00023136"/>
    </source>
</evidence>
<dbReference type="Pfam" id="PF03788">
    <property type="entry name" value="LrgA"/>
    <property type="match status" value="1"/>
</dbReference>
<dbReference type="OrthoDB" id="385012at2"/>
<dbReference type="PANTHER" id="PTHR33931:SF2">
    <property type="entry name" value="HOLIN-LIKE PROTEIN CIDA"/>
    <property type="match status" value="1"/>
</dbReference>
<name>A0A5B8RW89_9BURK</name>
<evidence type="ECO:0000256" key="4">
    <source>
        <dbReference type="ARBA" id="ARBA00022989"/>
    </source>
</evidence>
<dbReference type="KEGG" id="cof:FOZ74_07890"/>
<keyword evidence="8" id="KW-1185">Reference proteome</keyword>
<feature type="transmembrane region" description="Helical" evidence="6">
    <location>
        <begin position="24"/>
        <end position="42"/>
    </location>
</feature>
<accession>A0A5B8RW89</accession>